<keyword evidence="2" id="KW-1185">Reference proteome</keyword>
<evidence type="ECO:0000313" key="2">
    <source>
        <dbReference type="Proteomes" id="UP000015100"/>
    </source>
</evidence>
<protein>
    <submittedName>
        <fullName evidence="1">Uncharacterized protein</fullName>
    </submittedName>
</protein>
<reference evidence="1 2" key="1">
    <citation type="journal article" date="2013" name="PLoS Genet.">
        <title>Genomic mechanisms accounting for the adaptation to parasitism in nematode-trapping fungi.</title>
        <authorList>
            <person name="Meerupati T."/>
            <person name="Andersson K.M."/>
            <person name="Friman E."/>
            <person name="Kumar D."/>
            <person name="Tunlid A."/>
            <person name="Ahren D."/>
        </authorList>
    </citation>
    <scope>NUCLEOTIDE SEQUENCE [LARGE SCALE GENOMIC DNA]</scope>
    <source>
        <strain evidence="1 2">CBS 200.50</strain>
    </source>
</reference>
<dbReference type="InterPro" id="IPR029063">
    <property type="entry name" value="SAM-dependent_MTases_sf"/>
</dbReference>
<dbReference type="Pfam" id="PF01209">
    <property type="entry name" value="Ubie_methyltran"/>
    <property type="match status" value="1"/>
</dbReference>
<accession>S8BXD0</accession>
<proteinExistence type="predicted"/>
<dbReference type="EMBL" id="AQGS01000443">
    <property type="protein sequence ID" value="EPS39952.1"/>
    <property type="molecule type" value="Genomic_DNA"/>
</dbReference>
<dbReference type="CDD" id="cd02440">
    <property type="entry name" value="AdoMet_MTases"/>
    <property type="match status" value="1"/>
</dbReference>
<dbReference type="Gene3D" id="3.40.50.150">
    <property type="entry name" value="Vaccinia Virus protein VP39"/>
    <property type="match status" value="1"/>
</dbReference>
<dbReference type="SUPFAM" id="SSF53335">
    <property type="entry name" value="S-adenosyl-L-methionine-dependent methyltransferases"/>
    <property type="match status" value="1"/>
</dbReference>
<organism evidence="1 2">
    <name type="scientific">Dactylellina haptotyla (strain CBS 200.50)</name>
    <name type="common">Nematode-trapping fungus</name>
    <name type="synonym">Monacrosporium haptotylum</name>
    <dbReference type="NCBI Taxonomy" id="1284197"/>
    <lineage>
        <taxon>Eukaryota</taxon>
        <taxon>Fungi</taxon>
        <taxon>Dikarya</taxon>
        <taxon>Ascomycota</taxon>
        <taxon>Pezizomycotina</taxon>
        <taxon>Orbiliomycetes</taxon>
        <taxon>Orbiliales</taxon>
        <taxon>Orbiliaceae</taxon>
        <taxon>Dactylellina</taxon>
    </lineage>
</organism>
<dbReference type="eggNOG" id="ENOG502S9N5">
    <property type="taxonomic scope" value="Eukaryota"/>
</dbReference>
<sequence length="272" mass="29817">MSDLLNIPAGNRFAAADVYEKLTGGWPARIAKRLVSSLPVPITADSVILDNCCGSGAVTTAIINYSKENGFIPKINSTDISPGMVEHVAGMYKDVPEVQTKIMDAQALQFPDNTFTHVICQFGVFFCPDYELGYREMYRVAAPGSATAITSWQVVGWLPMVNYIIKKVRPEQEEWKFPAPVGFKDKVFVKERFDVAGWKDVTVVEVEDFTAATDETAAALLPLLTDAVGDWTDEEKARFCELFPEAAEACGAEKTAEGWNIKMVALAVTGTK</sequence>
<dbReference type="OrthoDB" id="2013972at2759"/>
<dbReference type="Proteomes" id="UP000015100">
    <property type="component" value="Unassembled WGS sequence"/>
</dbReference>
<name>S8BXD0_DACHA</name>
<comment type="caution">
    <text evidence="1">The sequence shown here is derived from an EMBL/GenBank/DDBJ whole genome shotgun (WGS) entry which is preliminary data.</text>
</comment>
<gene>
    <name evidence="1" type="ORF">H072_6291</name>
</gene>
<dbReference type="STRING" id="1284197.S8BXD0"/>
<evidence type="ECO:0000313" key="1">
    <source>
        <dbReference type="EMBL" id="EPS39952.1"/>
    </source>
</evidence>
<dbReference type="AlphaFoldDB" id="S8BXD0"/>
<reference evidence="2" key="2">
    <citation type="submission" date="2013-04" db="EMBL/GenBank/DDBJ databases">
        <title>Genomic mechanisms accounting for the adaptation to parasitism in nematode-trapping fungi.</title>
        <authorList>
            <person name="Ahren D.G."/>
        </authorList>
    </citation>
    <scope>NUCLEOTIDE SEQUENCE [LARGE SCALE GENOMIC DNA]</scope>
    <source>
        <strain evidence="2">CBS 200.50</strain>
    </source>
</reference>
<dbReference type="OMA" id="QLAWSYL"/>
<dbReference type="HOGENOM" id="CLU_065416_2_1_1"/>